<dbReference type="SUPFAM" id="SSF52540">
    <property type="entry name" value="P-loop containing nucleoside triphosphate hydrolases"/>
    <property type="match status" value="1"/>
</dbReference>
<evidence type="ECO:0000256" key="1">
    <source>
        <dbReference type="ARBA" id="ARBA00022448"/>
    </source>
</evidence>
<dbReference type="GO" id="GO:0005524">
    <property type="term" value="F:ATP binding"/>
    <property type="evidence" value="ECO:0007669"/>
    <property type="project" value="UniProtKB-KW"/>
</dbReference>
<dbReference type="SMART" id="SM00382">
    <property type="entry name" value="AAA"/>
    <property type="match status" value="1"/>
</dbReference>
<dbReference type="GO" id="GO:0015188">
    <property type="term" value="F:L-isoleucine transmembrane transporter activity"/>
    <property type="evidence" value="ECO:0007669"/>
    <property type="project" value="TreeGrafter"/>
</dbReference>
<dbReference type="InterPro" id="IPR027417">
    <property type="entry name" value="P-loop_NTPase"/>
</dbReference>
<dbReference type="CDD" id="cd03219">
    <property type="entry name" value="ABC_Mj1267_LivG_branched"/>
    <property type="match status" value="1"/>
</dbReference>
<gene>
    <name evidence="5" type="ORF">LCGC14_1483620</name>
</gene>
<evidence type="ECO:0000256" key="3">
    <source>
        <dbReference type="ARBA" id="ARBA00022840"/>
    </source>
</evidence>
<evidence type="ECO:0000256" key="2">
    <source>
        <dbReference type="ARBA" id="ARBA00022741"/>
    </source>
</evidence>
<organism evidence="5">
    <name type="scientific">marine sediment metagenome</name>
    <dbReference type="NCBI Taxonomy" id="412755"/>
    <lineage>
        <taxon>unclassified sequences</taxon>
        <taxon>metagenomes</taxon>
        <taxon>ecological metagenomes</taxon>
    </lineage>
</organism>
<dbReference type="InterPro" id="IPR051120">
    <property type="entry name" value="ABC_AA/LPS_Transport"/>
</dbReference>
<protein>
    <recommendedName>
        <fullName evidence="4">ABC transporter domain-containing protein</fullName>
    </recommendedName>
</protein>
<dbReference type="PANTHER" id="PTHR45772:SF7">
    <property type="entry name" value="AMINO ACID ABC TRANSPORTER ATP-BINDING PROTEIN"/>
    <property type="match status" value="1"/>
</dbReference>
<dbReference type="Pfam" id="PF12399">
    <property type="entry name" value="BCA_ABC_TP_C"/>
    <property type="match status" value="1"/>
</dbReference>
<dbReference type="GO" id="GO:1903806">
    <property type="term" value="P:L-isoleucine import across plasma membrane"/>
    <property type="evidence" value="ECO:0007669"/>
    <property type="project" value="TreeGrafter"/>
</dbReference>
<dbReference type="InterPro" id="IPR032823">
    <property type="entry name" value="BCA_ABC_TP_C"/>
</dbReference>
<keyword evidence="2" id="KW-0547">Nucleotide-binding</keyword>
<evidence type="ECO:0000259" key="4">
    <source>
        <dbReference type="PROSITE" id="PS50893"/>
    </source>
</evidence>
<dbReference type="FunFam" id="3.40.50.300:FF:000421">
    <property type="entry name" value="Branched-chain amino acid ABC transporter ATP-binding protein"/>
    <property type="match status" value="1"/>
</dbReference>
<name>A0A0F9J9E7_9ZZZZ</name>
<dbReference type="PROSITE" id="PS50893">
    <property type="entry name" value="ABC_TRANSPORTER_2"/>
    <property type="match status" value="1"/>
</dbReference>
<dbReference type="AlphaFoldDB" id="A0A0F9J9E7"/>
<dbReference type="PANTHER" id="PTHR45772">
    <property type="entry name" value="CONSERVED COMPONENT OF ABC TRANSPORTER FOR NATURAL AMINO ACIDS-RELATED"/>
    <property type="match status" value="1"/>
</dbReference>
<dbReference type="EMBL" id="LAZR01010581">
    <property type="protein sequence ID" value="KKM66198.1"/>
    <property type="molecule type" value="Genomic_DNA"/>
</dbReference>
<keyword evidence="3" id="KW-0067">ATP-binding</keyword>
<dbReference type="InterPro" id="IPR003439">
    <property type="entry name" value="ABC_transporter-like_ATP-bd"/>
</dbReference>
<reference evidence="5" key="1">
    <citation type="journal article" date="2015" name="Nature">
        <title>Complex archaea that bridge the gap between prokaryotes and eukaryotes.</title>
        <authorList>
            <person name="Spang A."/>
            <person name="Saw J.H."/>
            <person name="Jorgensen S.L."/>
            <person name="Zaremba-Niedzwiedzka K."/>
            <person name="Martijn J."/>
            <person name="Lind A.E."/>
            <person name="van Eijk R."/>
            <person name="Schleper C."/>
            <person name="Guy L."/>
            <person name="Ettema T.J."/>
        </authorList>
    </citation>
    <scope>NUCLEOTIDE SEQUENCE</scope>
</reference>
<proteinExistence type="predicted"/>
<dbReference type="GO" id="GO:0042941">
    <property type="term" value="P:D-alanine transmembrane transport"/>
    <property type="evidence" value="ECO:0007669"/>
    <property type="project" value="TreeGrafter"/>
</dbReference>
<dbReference type="GO" id="GO:0005886">
    <property type="term" value="C:plasma membrane"/>
    <property type="evidence" value="ECO:0007669"/>
    <property type="project" value="TreeGrafter"/>
</dbReference>
<dbReference type="Gene3D" id="3.40.50.300">
    <property type="entry name" value="P-loop containing nucleotide triphosphate hydrolases"/>
    <property type="match status" value="1"/>
</dbReference>
<dbReference type="GO" id="GO:1903805">
    <property type="term" value="P:L-valine import across plasma membrane"/>
    <property type="evidence" value="ECO:0007669"/>
    <property type="project" value="TreeGrafter"/>
</dbReference>
<accession>A0A0F9J9E7</accession>
<keyword evidence="1" id="KW-0813">Transport</keyword>
<dbReference type="GO" id="GO:0005304">
    <property type="term" value="F:L-valine transmembrane transporter activity"/>
    <property type="evidence" value="ECO:0007669"/>
    <property type="project" value="TreeGrafter"/>
</dbReference>
<sequence length="244" mass="26578">MSLLRVENVTKNFGGLTAVSDVSFEVEGGEIVGLIGPNGAGKTTLFNVINGFYKPTRGSIIFKGENVSGKKTHKLCKRGMARTFQVVKPLQRLSVLDNVIASSFVRARSHKKAKEIAREVLEFTNLADDADVISKGLPLGKRKRLEIARALATRPELLLLDESFAGLNPSELNESIEIVRNIKKKGITILIIEHHMKVIMSLSDRVVVLSYGEKIAHGTPHEIGSNSIVIEAYLGTPHDGGENA</sequence>
<dbReference type="GO" id="GO:0016887">
    <property type="term" value="F:ATP hydrolysis activity"/>
    <property type="evidence" value="ECO:0007669"/>
    <property type="project" value="InterPro"/>
</dbReference>
<dbReference type="Pfam" id="PF00005">
    <property type="entry name" value="ABC_tran"/>
    <property type="match status" value="1"/>
</dbReference>
<comment type="caution">
    <text evidence="5">The sequence shown here is derived from an EMBL/GenBank/DDBJ whole genome shotgun (WGS) entry which is preliminary data.</text>
</comment>
<feature type="domain" description="ABC transporter" evidence="4">
    <location>
        <begin position="4"/>
        <end position="236"/>
    </location>
</feature>
<dbReference type="InterPro" id="IPR003593">
    <property type="entry name" value="AAA+_ATPase"/>
</dbReference>
<evidence type="ECO:0000313" key="5">
    <source>
        <dbReference type="EMBL" id="KKM66198.1"/>
    </source>
</evidence>
<dbReference type="GO" id="GO:0015192">
    <property type="term" value="F:L-phenylalanine transmembrane transporter activity"/>
    <property type="evidence" value="ECO:0007669"/>
    <property type="project" value="TreeGrafter"/>
</dbReference>
<dbReference type="GO" id="GO:0015808">
    <property type="term" value="P:L-alanine transport"/>
    <property type="evidence" value="ECO:0007669"/>
    <property type="project" value="TreeGrafter"/>
</dbReference>